<evidence type="ECO:0000256" key="1">
    <source>
        <dbReference type="SAM" id="Phobius"/>
    </source>
</evidence>
<dbReference type="Proteomes" id="UP000825701">
    <property type="component" value="Chromosome"/>
</dbReference>
<dbReference type="Pfam" id="PF09945">
    <property type="entry name" value="DUF2177"/>
    <property type="match status" value="1"/>
</dbReference>
<keyword evidence="1" id="KW-0472">Membrane</keyword>
<keyword evidence="1" id="KW-1133">Transmembrane helix</keyword>
<keyword evidence="3" id="KW-1185">Reference proteome</keyword>
<evidence type="ECO:0000313" key="2">
    <source>
        <dbReference type="EMBL" id="QZO01727.1"/>
    </source>
</evidence>
<dbReference type="KEGG" id="cmet:K6K41_10305"/>
<dbReference type="EMBL" id="CP081869">
    <property type="protein sequence ID" value="QZO01727.1"/>
    <property type="molecule type" value="Genomic_DNA"/>
</dbReference>
<sequence>MKTNLIAYGFTAVAFLVIDGIWLGLVARGFYRSQMGDLMSPSPSIAAAAAFYLIFVFGLVWFAVSPALASGSWTTALVNGAVLGLVGYATYDLTNLAVVRGFPPMLAMVDLAWGTVLSAVAATVGFVATPAVSG</sequence>
<feature type="transmembrane region" description="Helical" evidence="1">
    <location>
        <begin position="76"/>
        <end position="99"/>
    </location>
</feature>
<keyword evidence="1" id="KW-0812">Transmembrane</keyword>
<dbReference type="AlphaFoldDB" id="A0A9E6UMI6"/>
<accession>A0A9E6UMI6</accession>
<evidence type="ECO:0000313" key="3">
    <source>
        <dbReference type="Proteomes" id="UP000825701"/>
    </source>
</evidence>
<name>A0A9E6UMI6_9HYPH</name>
<proteinExistence type="predicted"/>
<feature type="transmembrane region" description="Helical" evidence="1">
    <location>
        <begin position="111"/>
        <end position="132"/>
    </location>
</feature>
<dbReference type="RefSeq" id="WP_261405050.1">
    <property type="nucleotide sequence ID" value="NZ_CP081869.1"/>
</dbReference>
<feature type="transmembrane region" description="Helical" evidence="1">
    <location>
        <begin position="43"/>
        <end position="64"/>
    </location>
</feature>
<gene>
    <name evidence="2" type="ORF">K6K41_10305</name>
</gene>
<feature type="transmembrane region" description="Helical" evidence="1">
    <location>
        <begin position="6"/>
        <end position="31"/>
    </location>
</feature>
<protein>
    <submittedName>
        <fullName evidence="2">DUF2177 family protein</fullName>
    </submittedName>
</protein>
<dbReference type="InterPro" id="IPR018687">
    <property type="entry name" value="DUF2177_membr"/>
</dbReference>
<organism evidence="2 3">
    <name type="scientific">Chenggangzhangella methanolivorans</name>
    <dbReference type="NCBI Taxonomy" id="1437009"/>
    <lineage>
        <taxon>Bacteria</taxon>
        <taxon>Pseudomonadati</taxon>
        <taxon>Pseudomonadota</taxon>
        <taxon>Alphaproteobacteria</taxon>
        <taxon>Hyphomicrobiales</taxon>
        <taxon>Methylopilaceae</taxon>
        <taxon>Chenggangzhangella</taxon>
    </lineage>
</organism>
<reference evidence="2" key="1">
    <citation type="submission" date="2021-08" db="EMBL/GenBank/DDBJ databases">
        <authorList>
            <person name="Zhang H."/>
            <person name="Xu M."/>
            <person name="Yu Z."/>
            <person name="Yang L."/>
            <person name="Cai Y."/>
        </authorList>
    </citation>
    <scope>NUCLEOTIDE SEQUENCE</scope>
    <source>
        <strain evidence="2">CHL1</strain>
    </source>
</reference>